<name>A0A6A4RXD2_SCOMX</name>
<dbReference type="Proteomes" id="UP000438429">
    <property type="component" value="Unassembled WGS sequence"/>
</dbReference>
<reference evidence="1 2" key="1">
    <citation type="submission" date="2019-06" db="EMBL/GenBank/DDBJ databases">
        <title>Draft genomes of female and male turbot (Scophthalmus maximus).</title>
        <authorList>
            <person name="Xu H."/>
            <person name="Xu X.-W."/>
            <person name="Shao C."/>
            <person name="Chen S."/>
        </authorList>
    </citation>
    <scope>NUCLEOTIDE SEQUENCE [LARGE SCALE GENOMIC DNA]</scope>
    <source>
        <strain evidence="1">Ysfricsl-2016a</strain>
        <tissue evidence="1">Blood</tissue>
    </source>
</reference>
<proteinExistence type="predicted"/>
<dbReference type="PANTHER" id="PTHR47510">
    <property type="entry name" value="REVERSE TRANSCRIPTASE DOMAIN-CONTAINING PROTEIN"/>
    <property type="match status" value="1"/>
</dbReference>
<evidence type="ECO:0000313" key="1">
    <source>
        <dbReference type="EMBL" id="KAF0024979.1"/>
    </source>
</evidence>
<dbReference type="AlphaFoldDB" id="A0A6A4RXD2"/>
<protein>
    <submittedName>
        <fullName evidence="1">Uncharacterized protein</fullName>
    </submittedName>
</protein>
<comment type="caution">
    <text evidence="1">The sequence shown here is derived from an EMBL/GenBank/DDBJ whole genome shotgun (WGS) entry which is preliminary data.</text>
</comment>
<dbReference type="EMBL" id="VEVO01000020">
    <property type="protein sequence ID" value="KAF0024979.1"/>
    <property type="molecule type" value="Genomic_DNA"/>
</dbReference>
<gene>
    <name evidence="1" type="ORF">F2P81_021860</name>
</gene>
<dbReference type="PANTHER" id="PTHR47510:SF3">
    <property type="entry name" value="ENDO_EXONUCLEASE_PHOSPHATASE DOMAIN-CONTAINING PROTEIN"/>
    <property type="match status" value="1"/>
</dbReference>
<sequence>MDYKPPPQTCDSNTSLLNDLNSFFARFEAHNNMPRQKTTPPPHDQALCLTAASVKRTFSKINTRKAAGPDNNPGRVLKDCAEELKDVFTDIFNASLSQAVVLSCFKATTIIPVPKKPSPCTFND</sequence>
<organism evidence="1 2">
    <name type="scientific">Scophthalmus maximus</name>
    <name type="common">Turbot</name>
    <name type="synonym">Psetta maxima</name>
    <dbReference type="NCBI Taxonomy" id="52904"/>
    <lineage>
        <taxon>Eukaryota</taxon>
        <taxon>Metazoa</taxon>
        <taxon>Chordata</taxon>
        <taxon>Craniata</taxon>
        <taxon>Vertebrata</taxon>
        <taxon>Euteleostomi</taxon>
        <taxon>Actinopterygii</taxon>
        <taxon>Neopterygii</taxon>
        <taxon>Teleostei</taxon>
        <taxon>Neoteleostei</taxon>
        <taxon>Acanthomorphata</taxon>
        <taxon>Carangaria</taxon>
        <taxon>Pleuronectiformes</taxon>
        <taxon>Pleuronectoidei</taxon>
        <taxon>Scophthalmidae</taxon>
        <taxon>Scophthalmus</taxon>
    </lineage>
</organism>
<evidence type="ECO:0000313" key="2">
    <source>
        <dbReference type="Proteomes" id="UP000438429"/>
    </source>
</evidence>
<accession>A0A6A4RXD2</accession>